<keyword evidence="2" id="KW-1185">Reference proteome</keyword>
<name>A0A9P4TQR0_9PLEO</name>
<organism evidence="1 2">
    <name type="scientific">Lojkania enalia</name>
    <dbReference type="NCBI Taxonomy" id="147567"/>
    <lineage>
        <taxon>Eukaryota</taxon>
        <taxon>Fungi</taxon>
        <taxon>Dikarya</taxon>
        <taxon>Ascomycota</taxon>
        <taxon>Pezizomycotina</taxon>
        <taxon>Dothideomycetes</taxon>
        <taxon>Pleosporomycetidae</taxon>
        <taxon>Pleosporales</taxon>
        <taxon>Pleosporales incertae sedis</taxon>
        <taxon>Lojkania</taxon>
    </lineage>
</organism>
<dbReference type="EMBL" id="ML986580">
    <property type="protein sequence ID" value="KAF2270262.1"/>
    <property type="molecule type" value="Genomic_DNA"/>
</dbReference>
<protein>
    <submittedName>
        <fullName evidence="1">Uncharacterized protein</fullName>
    </submittedName>
</protein>
<evidence type="ECO:0000313" key="2">
    <source>
        <dbReference type="Proteomes" id="UP000800093"/>
    </source>
</evidence>
<dbReference type="Proteomes" id="UP000800093">
    <property type="component" value="Unassembled WGS sequence"/>
</dbReference>
<sequence>MTCNRVRKSGVAMISWLSLRAWHGLSQRPKRPAYFWSPTAAARGRGCGCVESFGAQSTSPCNGLEKQWGNALCKPAAALQARPQAKNNGIHARAYCTIL</sequence>
<dbReference type="AlphaFoldDB" id="A0A9P4TQR0"/>
<accession>A0A9P4TQR0</accession>
<gene>
    <name evidence="1" type="ORF">CC78DRAFT_574393</name>
</gene>
<proteinExistence type="predicted"/>
<reference evidence="2" key="1">
    <citation type="journal article" date="2020" name="Stud. Mycol.">
        <title>101 Dothideomycetes genomes: A test case for predicting lifestyles and emergence of pathogens.</title>
        <authorList>
            <person name="Haridas S."/>
            <person name="Albert R."/>
            <person name="Binder M."/>
            <person name="Bloem J."/>
            <person name="LaButti K."/>
            <person name="Salamov A."/>
            <person name="Andreopoulos B."/>
            <person name="Baker S."/>
            <person name="Barry K."/>
            <person name="Bills G."/>
            <person name="Bluhm B."/>
            <person name="Cannon C."/>
            <person name="Castanera R."/>
            <person name="Culley D."/>
            <person name="Daum C."/>
            <person name="Ezra D."/>
            <person name="Gonzalez J."/>
            <person name="Henrissat B."/>
            <person name="Kuo A."/>
            <person name="Liang C."/>
            <person name="Lipzen A."/>
            <person name="Lutzoni F."/>
            <person name="Magnuson J."/>
            <person name="Mondo S."/>
            <person name="Nolan M."/>
            <person name="Ohm R."/>
            <person name="Pangilinan J."/>
            <person name="Park H.-J."/>
            <person name="Ramirez L."/>
            <person name="Alfaro M."/>
            <person name="Sun H."/>
            <person name="Tritt A."/>
            <person name="Yoshinaga Y."/>
            <person name="Zwiers L.-H."/>
            <person name="Turgeon B."/>
            <person name="Goodwin S."/>
            <person name="Spatafora J."/>
            <person name="Crous P."/>
            <person name="Grigoriev I."/>
        </authorList>
    </citation>
    <scope>NUCLEOTIDE SEQUENCE [LARGE SCALE GENOMIC DNA]</scope>
    <source>
        <strain evidence="2">CBS 304.66</strain>
    </source>
</reference>
<evidence type="ECO:0000313" key="1">
    <source>
        <dbReference type="EMBL" id="KAF2270262.1"/>
    </source>
</evidence>
<comment type="caution">
    <text evidence="1">The sequence shown here is derived from an EMBL/GenBank/DDBJ whole genome shotgun (WGS) entry which is preliminary data.</text>
</comment>